<organism evidence="4 5">
    <name type="scientific">Eimeria brunetti</name>
    <dbReference type="NCBI Taxonomy" id="51314"/>
    <lineage>
        <taxon>Eukaryota</taxon>
        <taxon>Sar</taxon>
        <taxon>Alveolata</taxon>
        <taxon>Apicomplexa</taxon>
        <taxon>Conoidasida</taxon>
        <taxon>Coccidia</taxon>
        <taxon>Eucoccidiorida</taxon>
        <taxon>Eimeriorina</taxon>
        <taxon>Eimeriidae</taxon>
        <taxon>Eimeria</taxon>
    </lineage>
</organism>
<sequence length="909" mass="97449">MPGKDSNPPLRREAVKRTFFAFSALLAVQALQASAAALEGTYTAKPFPVEGDLTNGIPYSIAAAVLQPQPQPPTAEHTSTFSAAPDSGAFLGKADSEMAGSTRRRLTETDDEEDEQTSTKDVDTVCFSRNLSGILDQSTGEFIDQGRSAEEVLAEMKAKSLEPGRAADMEALASMIEDGEFNASIVKEIFPLSAVVFLVVAGLMFVLLISCVAPIVCSYRVDRKALDEATAVVCAGGRSADAVLYGTRTSNVVQGERHSFAGIQSLLKRTRKLADSADGKNPNNIVHEVKDEILDVLSLKRERQLFNNAKAATAGNLSAAKEVTDRAFHYNIFVEKNSAALLKALGEVEGQLGNIDLTTGINSALQNVQLPSADLSGFDDAEELMDMLTDAVESVGSASLQAEQVLSTLDIAILCISAISGAFAVLGWLILVWQLYRPNKCSRRMLGILAILMTVLSVVVCITVAVVSLVHKLAVPVCDYAAVRFIDINSNHPLAIQYGEDSPVFQALSICLSETGSGDLLQKEDGTSQIDPILEKLKEAKQKICELIPDPPDAKLPGLTALETFGDNARLQSWAVIEKNYKAFNTFKEVQESGIQEPDSVVPVDREKFTLYGLGTVRNRIKPWNVVISNSSYAGSMTVTSLAPASDVLDQWKDDCLNSDQRTTIECEKVYEAVLLVKRKIGLMVSEATCYRSSTGSQGVSCTVPELMGGVGDSSVPQNALDTSVIDAVNSVKQAKATVEGSKDTACKVAENKITYINDEVLSLKNGSNCKFVRDRIIRLTSHLCYGAIDGLGTGFVLYFLLAVVMVLFSLLLLVLIVEERDNNSYREAEYTAAAAEDAPAPAQAAPEGVIAAPPEEPNPQVQDLQEETAKTQGEASGDGIELNRASHSEGAHEGMAAEGAARRMASIP</sequence>
<evidence type="ECO:0000313" key="5">
    <source>
        <dbReference type="Proteomes" id="UP000030750"/>
    </source>
</evidence>
<dbReference type="OrthoDB" id="347359at2759"/>
<evidence type="ECO:0000256" key="1">
    <source>
        <dbReference type="SAM" id="MobiDB-lite"/>
    </source>
</evidence>
<feature type="transmembrane region" description="Helical" evidence="2">
    <location>
        <begin position="796"/>
        <end position="818"/>
    </location>
</feature>
<reference evidence="4" key="1">
    <citation type="submission" date="2013-10" db="EMBL/GenBank/DDBJ databases">
        <title>Genomic analysis of the causative agents of coccidiosis in chickens.</title>
        <authorList>
            <person name="Reid A.J."/>
            <person name="Blake D."/>
            <person name="Billington K."/>
            <person name="Browne H."/>
            <person name="Dunn M."/>
            <person name="Hung S."/>
            <person name="Kawahara F."/>
            <person name="Miranda-Saavedra D."/>
            <person name="Mourier T."/>
            <person name="Nagra H."/>
            <person name="Otto T.D."/>
            <person name="Rawlings N."/>
            <person name="Sanchez A."/>
            <person name="Sanders M."/>
            <person name="Subramaniam C."/>
            <person name="Tay Y."/>
            <person name="Dear P."/>
            <person name="Doerig C."/>
            <person name="Gruber A."/>
            <person name="Parkinson J."/>
            <person name="Shirley M."/>
            <person name="Wan K.L."/>
            <person name="Berriman M."/>
            <person name="Tomley F."/>
            <person name="Pain A."/>
        </authorList>
    </citation>
    <scope>NUCLEOTIDE SEQUENCE [LARGE SCALE GENOMIC DNA]</scope>
    <source>
        <strain evidence="4">Houghton</strain>
    </source>
</reference>
<feature type="compositionally biased region" description="Low complexity" evidence="1">
    <location>
        <begin position="836"/>
        <end position="848"/>
    </location>
</feature>
<evidence type="ECO:0000313" key="4">
    <source>
        <dbReference type="EMBL" id="CDJ53069.1"/>
    </source>
</evidence>
<accession>U6LWU8</accession>
<proteinExistence type="predicted"/>
<gene>
    <name evidence="4" type="ORF">EBH_0006120</name>
</gene>
<feature type="transmembrane region" description="Helical" evidence="2">
    <location>
        <begin position="448"/>
        <end position="470"/>
    </location>
</feature>
<feature type="transmembrane region" description="Helical" evidence="2">
    <location>
        <begin position="189"/>
        <end position="216"/>
    </location>
</feature>
<reference evidence="4" key="2">
    <citation type="submission" date="2013-10" db="EMBL/GenBank/DDBJ databases">
        <authorList>
            <person name="Aslett M."/>
        </authorList>
    </citation>
    <scope>NUCLEOTIDE SEQUENCE [LARGE SCALE GENOMIC DNA]</scope>
    <source>
        <strain evidence="4">Houghton</strain>
    </source>
</reference>
<dbReference type="EMBL" id="HG713253">
    <property type="protein sequence ID" value="CDJ53069.1"/>
    <property type="molecule type" value="Genomic_DNA"/>
</dbReference>
<evidence type="ECO:0000256" key="3">
    <source>
        <dbReference type="SAM" id="SignalP"/>
    </source>
</evidence>
<keyword evidence="3" id="KW-0732">Signal</keyword>
<feature type="transmembrane region" description="Helical" evidence="2">
    <location>
        <begin position="411"/>
        <end position="436"/>
    </location>
</feature>
<dbReference type="Proteomes" id="UP000030750">
    <property type="component" value="Unassembled WGS sequence"/>
</dbReference>
<name>U6LWU8_9EIME</name>
<keyword evidence="5" id="KW-1185">Reference proteome</keyword>
<feature type="signal peptide" evidence="3">
    <location>
        <begin position="1"/>
        <end position="35"/>
    </location>
</feature>
<evidence type="ECO:0000256" key="2">
    <source>
        <dbReference type="SAM" id="Phobius"/>
    </source>
</evidence>
<keyword evidence="2" id="KW-0812">Transmembrane</keyword>
<feature type="region of interest" description="Disordered" evidence="1">
    <location>
        <begin position="69"/>
        <end position="121"/>
    </location>
</feature>
<keyword evidence="2" id="KW-1133">Transmembrane helix</keyword>
<dbReference type="VEuPathDB" id="ToxoDB:EBH_0006120"/>
<feature type="compositionally biased region" description="Low complexity" evidence="1">
    <location>
        <begin position="894"/>
        <end position="909"/>
    </location>
</feature>
<feature type="chain" id="PRO_5004673013" description="Transmembrane protein" evidence="3">
    <location>
        <begin position="36"/>
        <end position="909"/>
    </location>
</feature>
<feature type="region of interest" description="Disordered" evidence="1">
    <location>
        <begin position="836"/>
        <end position="909"/>
    </location>
</feature>
<evidence type="ECO:0008006" key="6">
    <source>
        <dbReference type="Google" id="ProtNLM"/>
    </source>
</evidence>
<protein>
    <recommendedName>
        <fullName evidence="6">Transmembrane protein</fullName>
    </recommendedName>
</protein>
<dbReference type="AlphaFoldDB" id="U6LWU8"/>
<keyword evidence="2" id="KW-0472">Membrane</keyword>